<dbReference type="AlphaFoldDB" id="A0A7R8ZWG7"/>
<evidence type="ECO:0000256" key="1">
    <source>
        <dbReference type="ARBA" id="ARBA00000077"/>
    </source>
</evidence>
<evidence type="ECO:0000256" key="5">
    <source>
        <dbReference type="ARBA" id="ARBA00007383"/>
    </source>
</evidence>
<reference evidence="14" key="1">
    <citation type="submission" date="2020-11" db="EMBL/GenBank/DDBJ databases">
        <authorList>
            <person name="Tran Van P."/>
        </authorList>
    </citation>
    <scope>NUCLEOTIDE SEQUENCE</scope>
</reference>
<protein>
    <recommendedName>
        <fullName evidence="13">Ribonuclease</fullName>
        <ecNumber evidence="13">3.1.26.4</ecNumber>
    </recommendedName>
</protein>
<evidence type="ECO:0000256" key="3">
    <source>
        <dbReference type="ARBA" id="ARBA00001946"/>
    </source>
</evidence>
<dbReference type="NCBIfam" id="NF000595">
    <property type="entry name" value="PRK00015.1-3"/>
    <property type="match status" value="1"/>
</dbReference>
<comment type="similarity">
    <text evidence="5 13">Belongs to the RNase HII family.</text>
</comment>
<dbReference type="InterPro" id="IPR004013">
    <property type="entry name" value="PHP_dom"/>
</dbReference>
<dbReference type="InterPro" id="IPR024567">
    <property type="entry name" value="RNase_HII/HIII_dom"/>
</dbReference>
<dbReference type="GO" id="GO:0043137">
    <property type="term" value="P:DNA replication, removal of RNA primer"/>
    <property type="evidence" value="ECO:0007669"/>
    <property type="project" value="TreeGrafter"/>
</dbReference>
<dbReference type="GO" id="GO:0004523">
    <property type="term" value="F:RNA-DNA hybrid ribonuclease activity"/>
    <property type="evidence" value="ECO:0007669"/>
    <property type="project" value="UniProtKB-EC"/>
</dbReference>
<dbReference type="OrthoDB" id="7462577at2759"/>
<dbReference type="InterPro" id="IPR036397">
    <property type="entry name" value="RNaseH_sf"/>
</dbReference>
<proteinExistence type="inferred from homology"/>
<evidence type="ECO:0000256" key="12">
    <source>
        <dbReference type="PROSITE-ProRule" id="PRU01319"/>
    </source>
</evidence>
<comment type="subcellular location">
    <subcellularLocation>
        <location evidence="4">Cytoplasm</location>
    </subcellularLocation>
</comment>
<gene>
    <name evidence="14" type="ORF">CTOB1V02_LOCUS16881</name>
</gene>
<dbReference type="Gene3D" id="3.30.420.10">
    <property type="entry name" value="Ribonuclease H-like superfamily/Ribonuclease H"/>
    <property type="match status" value="1"/>
</dbReference>
<comment type="caution">
    <text evidence="12">Lacks conserved residue(s) required for the propagation of feature annotation.</text>
</comment>
<sequence length="190" mass="21178">RPIAGLADSKKLTARRREQLFLEIRDNALCYAVAQCSREEIDELNILQASLLSMTRAIEALAITPHRVIVDGNRCPQTDLPVQAIVKGDLTEPAISAASILAKVTRDRQMVELHQEYPQFGFDQHKGYPTKVHQERLLAFGVTGHHRLSYRPVAELGMPAIALTDQSNMFAMVKFYRAAIAKGIKPIFGV</sequence>
<dbReference type="PANTHER" id="PTHR10954:SF18">
    <property type="entry name" value="RIBONUCLEASE HII"/>
    <property type="match status" value="1"/>
</dbReference>
<evidence type="ECO:0000256" key="9">
    <source>
        <dbReference type="ARBA" id="ARBA00022759"/>
    </source>
</evidence>
<keyword evidence="6" id="KW-0963">Cytoplasm</keyword>
<dbReference type="PANTHER" id="PTHR10954">
    <property type="entry name" value="RIBONUCLEASE H2 SUBUNIT A"/>
    <property type="match status" value="1"/>
</dbReference>
<dbReference type="Pfam" id="PF02811">
    <property type="entry name" value="PHP"/>
    <property type="match status" value="1"/>
</dbReference>
<keyword evidence="9 13" id="KW-0255">Endonuclease</keyword>
<dbReference type="GO" id="GO:0046872">
    <property type="term" value="F:metal ion binding"/>
    <property type="evidence" value="ECO:0007669"/>
    <property type="project" value="UniProtKB-KW"/>
</dbReference>
<dbReference type="GO" id="GO:0005737">
    <property type="term" value="C:cytoplasm"/>
    <property type="evidence" value="ECO:0007669"/>
    <property type="project" value="UniProtKB-SubCell"/>
</dbReference>
<evidence type="ECO:0000313" key="14">
    <source>
        <dbReference type="EMBL" id="CAD7239066.1"/>
    </source>
</evidence>
<evidence type="ECO:0000256" key="7">
    <source>
        <dbReference type="ARBA" id="ARBA00022722"/>
    </source>
</evidence>
<dbReference type="CDD" id="cd07182">
    <property type="entry name" value="RNase_HII_bacteria_HII_like"/>
    <property type="match status" value="1"/>
</dbReference>
<comment type="cofactor">
    <cofactor evidence="2">
        <name>Mn(2+)</name>
        <dbReference type="ChEBI" id="CHEBI:29035"/>
    </cofactor>
</comment>
<keyword evidence="7 13" id="KW-0540">Nuclease</keyword>
<keyword evidence="11" id="KW-0464">Manganese</keyword>
<evidence type="ECO:0000256" key="6">
    <source>
        <dbReference type="ARBA" id="ARBA00022490"/>
    </source>
</evidence>
<dbReference type="InterPro" id="IPR022898">
    <property type="entry name" value="RNase_HII"/>
</dbReference>
<evidence type="ECO:0000256" key="13">
    <source>
        <dbReference type="RuleBase" id="RU003515"/>
    </source>
</evidence>
<dbReference type="EC" id="3.1.26.4" evidence="13"/>
<evidence type="ECO:0000256" key="2">
    <source>
        <dbReference type="ARBA" id="ARBA00001936"/>
    </source>
</evidence>
<keyword evidence="8" id="KW-0479">Metal-binding</keyword>
<keyword evidence="10 13" id="KW-0378">Hydrolase</keyword>
<dbReference type="InterPro" id="IPR012337">
    <property type="entry name" value="RNaseH-like_sf"/>
</dbReference>
<feature type="non-terminal residue" evidence="14">
    <location>
        <position position="1"/>
    </location>
</feature>
<comment type="function">
    <text evidence="13">Endonuclease that specifically degrades the RNA of RNA-DNA hybrids.</text>
</comment>
<evidence type="ECO:0000256" key="4">
    <source>
        <dbReference type="ARBA" id="ARBA00004496"/>
    </source>
</evidence>
<dbReference type="GO" id="GO:0032299">
    <property type="term" value="C:ribonuclease H2 complex"/>
    <property type="evidence" value="ECO:0007669"/>
    <property type="project" value="TreeGrafter"/>
</dbReference>
<dbReference type="EMBL" id="OB715001">
    <property type="protein sequence ID" value="CAD7239066.1"/>
    <property type="molecule type" value="Genomic_DNA"/>
</dbReference>
<evidence type="ECO:0000256" key="11">
    <source>
        <dbReference type="ARBA" id="ARBA00023211"/>
    </source>
</evidence>
<dbReference type="Pfam" id="PF01351">
    <property type="entry name" value="RNase_HII"/>
    <property type="match status" value="1"/>
</dbReference>
<evidence type="ECO:0000256" key="10">
    <source>
        <dbReference type="ARBA" id="ARBA00022801"/>
    </source>
</evidence>
<accession>A0A7R8ZWG7</accession>
<organism evidence="14">
    <name type="scientific">Cyprideis torosa</name>
    <dbReference type="NCBI Taxonomy" id="163714"/>
    <lineage>
        <taxon>Eukaryota</taxon>
        <taxon>Metazoa</taxon>
        <taxon>Ecdysozoa</taxon>
        <taxon>Arthropoda</taxon>
        <taxon>Crustacea</taxon>
        <taxon>Oligostraca</taxon>
        <taxon>Ostracoda</taxon>
        <taxon>Podocopa</taxon>
        <taxon>Podocopida</taxon>
        <taxon>Cytherocopina</taxon>
        <taxon>Cytheroidea</taxon>
        <taxon>Cytherideidae</taxon>
        <taxon>Cyprideis</taxon>
    </lineage>
</organism>
<dbReference type="GO" id="GO:0003723">
    <property type="term" value="F:RNA binding"/>
    <property type="evidence" value="ECO:0007669"/>
    <property type="project" value="UniProtKB-UniRule"/>
</dbReference>
<dbReference type="PROSITE" id="PS51975">
    <property type="entry name" value="RNASE_H_2"/>
    <property type="match status" value="1"/>
</dbReference>
<evidence type="ECO:0000256" key="8">
    <source>
        <dbReference type="ARBA" id="ARBA00022723"/>
    </source>
</evidence>
<feature type="non-terminal residue" evidence="14">
    <location>
        <position position="190"/>
    </location>
</feature>
<dbReference type="GO" id="GO:0006298">
    <property type="term" value="P:mismatch repair"/>
    <property type="evidence" value="ECO:0007669"/>
    <property type="project" value="TreeGrafter"/>
</dbReference>
<comment type="cofactor">
    <cofactor evidence="3">
        <name>Mg(2+)</name>
        <dbReference type="ChEBI" id="CHEBI:18420"/>
    </cofactor>
</comment>
<dbReference type="SUPFAM" id="SSF53098">
    <property type="entry name" value="Ribonuclease H-like"/>
    <property type="match status" value="1"/>
</dbReference>
<name>A0A7R8ZWG7_9CRUS</name>
<dbReference type="InterPro" id="IPR001352">
    <property type="entry name" value="RNase_HII/HIII"/>
</dbReference>
<comment type="catalytic activity">
    <reaction evidence="1 13">
        <text>Endonucleolytic cleavage to 5'-phosphomonoester.</text>
        <dbReference type="EC" id="3.1.26.4"/>
    </reaction>
</comment>